<organism evidence="1 2">
    <name type="scientific">Fusarium kuroshium</name>
    <dbReference type="NCBI Taxonomy" id="2010991"/>
    <lineage>
        <taxon>Eukaryota</taxon>
        <taxon>Fungi</taxon>
        <taxon>Dikarya</taxon>
        <taxon>Ascomycota</taxon>
        <taxon>Pezizomycotina</taxon>
        <taxon>Sordariomycetes</taxon>
        <taxon>Hypocreomycetidae</taxon>
        <taxon>Hypocreales</taxon>
        <taxon>Nectriaceae</taxon>
        <taxon>Fusarium</taxon>
        <taxon>Fusarium solani species complex</taxon>
    </lineage>
</organism>
<reference evidence="1 2" key="1">
    <citation type="submission" date="2017-06" db="EMBL/GenBank/DDBJ databases">
        <title>Comparative genomic analysis of Ambrosia Fusariam Clade fungi.</title>
        <authorList>
            <person name="Stajich J.E."/>
            <person name="Carrillo J."/>
            <person name="Kijimoto T."/>
            <person name="Eskalen A."/>
            <person name="O'Donnell K."/>
            <person name="Kasson M."/>
        </authorList>
    </citation>
    <scope>NUCLEOTIDE SEQUENCE [LARGE SCALE GENOMIC DNA]</scope>
    <source>
        <strain evidence="1">UCR3666</strain>
    </source>
</reference>
<proteinExistence type="predicted"/>
<sequence>MEKGRAVLTKLGNEHHDQAALEGPINWWLNEDLIRVLPKYVKDKLWIWSLQHHSQWQTSIAQAKEDLTEHYGFSRGQEVIARLASSDLQQHLDHGRCLVQALDDKVSRDILEKLTEQMRVCLSTEAPEFWNVADEWKEMNKRLIQKLSLVGSRTETPVKLFMGPKDKDDRNDLARVIQQVVDASICVTPKCPALVEAWLVLLPLMDYTLLPGICFDTAEAKKRWALTKKFPFQRDLDGEEFSKMATLVDNIDPESMLIAYTVFYSCLPRILHWKDSTLLEHCLGPHKTLIAKIRVKKRPRADFES</sequence>
<accession>A0A3M2S9J4</accession>
<protein>
    <submittedName>
        <fullName evidence="1">Uncharacterized protein</fullName>
    </submittedName>
</protein>
<dbReference type="EMBL" id="NKUJ01000099">
    <property type="protein sequence ID" value="RMJ13845.1"/>
    <property type="molecule type" value="Genomic_DNA"/>
</dbReference>
<evidence type="ECO:0000313" key="1">
    <source>
        <dbReference type="EMBL" id="RMJ13845.1"/>
    </source>
</evidence>
<keyword evidence="2" id="KW-1185">Reference proteome</keyword>
<comment type="caution">
    <text evidence="1">The sequence shown here is derived from an EMBL/GenBank/DDBJ whole genome shotgun (WGS) entry which is preliminary data.</text>
</comment>
<evidence type="ECO:0000313" key="2">
    <source>
        <dbReference type="Proteomes" id="UP000277212"/>
    </source>
</evidence>
<dbReference type="Proteomes" id="UP000277212">
    <property type="component" value="Unassembled WGS sequence"/>
</dbReference>
<gene>
    <name evidence="1" type="ORF">CDV36_006509</name>
</gene>
<dbReference type="AlphaFoldDB" id="A0A3M2S9J4"/>
<name>A0A3M2S9J4_9HYPO</name>
<dbReference type="OrthoDB" id="5091635at2759"/>